<dbReference type="Gene3D" id="2.60.40.790">
    <property type="match status" value="1"/>
</dbReference>
<keyword evidence="1" id="KW-0346">Stress response</keyword>
<evidence type="ECO:0000259" key="5">
    <source>
        <dbReference type="PROSITE" id="PS01031"/>
    </source>
</evidence>
<dbReference type="InterPro" id="IPR031107">
    <property type="entry name" value="Small_HSP"/>
</dbReference>
<keyword evidence="8" id="KW-1185">Reference proteome</keyword>
<dbReference type="Gramene" id="mRNA:HanXRQr2_Chr16g0729751">
    <property type="protein sequence ID" value="mRNA:HanXRQr2_Chr16g0729751"/>
    <property type="gene ID" value="HanXRQr2_Chr16g0729751"/>
</dbReference>
<evidence type="ECO:0000256" key="4">
    <source>
        <dbReference type="SAM" id="MobiDB-lite"/>
    </source>
</evidence>
<name>A0A251RWK5_HELAN</name>
<dbReference type="PROSITE" id="PS01031">
    <property type="entry name" value="SHSP"/>
    <property type="match status" value="1"/>
</dbReference>
<feature type="compositionally biased region" description="Basic and acidic residues" evidence="4">
    <location>
        <begin position="155"/>
        <end position="176"/>
    </location>
</feature>
<evidence type="ECO:0000313" key="6">
    <source>
        <dbReference type="EMBL" id="KAF5758486.1"/>
    </source>
</evidence>
<dbReference type="InterPro" id="IPR008978">
    <property type="entry name" value="HSP20-like_chaperone"/>
</dbReference>
<feature type="compositionally biased region" description="Basic and acidic residues" evidence="4">
    <location>
        <begin position="119"/>
        <end position="133"/>
    </location>
</feature>
<dbReference type="SUPFAM" id="SSF49764">
    <property type="entry name" value="HSP20-like chaperones"/>
    <property type="match status" value="1"/>
</dbReference>
<dbReference type="OMA" id="KMIIITA"/>
<dbReference type="OrthoDB" id="1431247at2759"/>
<dbReference type="InParanoid" id="A0A251RWK5"/>
<evidence type="ECO:0000313" key="8">
    <source>
        <dbReference type="Proteomes" id="UP000215914"/>
    </source>
</evidence>
<evidence type="ECO:0000313" key="7">
    <source>
        <dbReference type="EMBL" id="OTF90768.1"/>
    </source>
</evidence>
<reference evidence="6 8" key="1">
    <citation type="journal article" date="2017" name="Nature">
        <title>The sunflower genome provides insights into oil metabolism, flowering and Asterid evolution.</title>
        <authorList>
            <person name="Badouin H."/>
            <person name="Gouzy J."/>
            <person name="Grassa C.J."/>
            <person name="Murat F."/>
            <person name="Staton S.E."/>
            <person name="Cottret L."/>
            <person name="Lelandais-Briere C."/>
            <person name="Owens G.L."/>
            <person name="Carrere S."/>
            <person name="Mayjonade B."/>
            <person name="Legrand L."/>
            <person name="Gill N."/>
            <person name="Kane N.C."/>
            <person name="Bowers J.E."/>
            <person name="Hubner S."/>
            <person name="Bellec A."/>
            <person name="Berard A."/>
            <person name="Berges H."/>
            <person name="Blanchet N."/>
            <person name="Boniface M.C."/>
            <person name="Brunel D."/>
            <person name="Catrice O."/>
            <person name="Chaidir N."/>
            <person name="Claudel C."/>
            <person name="Donnadieu C."/>
            <person name="Faraut T."/>
            <person name="Fievet G."/>
            <person name="Helmstetter N."/>
            <person name="King M."/>
            <person name="Knapp S.J."/>
            <person name="Lai Z."/>
            <person name="Le Paslier M.C."/>
            <person name="Lippi Y."/>
            <person name="Lorenzon L."/>
            <person name="Mandel J.R."/>
            <person name="Marage G."/>
            <person name="Marchand G."/>
            <person name="Marquand E."/>
            <person name="Bret-Mestries E."/>
            <person name="Morien E."/>
            <person name="Nambeesan S."/>
            <person name="Nguyen T."/>
            <person name="Pegot-Espagnet P."/>
            <person name="Pouilly N."/>
            <person name="Raftis F."/>
            <person name="Sallet E."/>
            <person name="Schiex T."/>
            <person name="Thomas J."/>
            <person name="Vandecasteele C."/>
            <person name="Vares D."/>
            <person name="Vear F."/>
            <person name="Vautrin S."/>
            <person name="Crespi M."/>
            <person name="Mangin B."/>
            <person name="Burke J.M."/>
            <person name="Salse J."/>
            <person name="Munos S."/>
            <person name="Vincourt P."/>
            <person name="Rieseberg L.H."/>
            <person name="Langlade N.B."/>
        </authorList>
    </citation>
    <scope>NUCLEOTIDE SEQUENCE [LARGE SCALE GENOMIC DNA]</scope>
    <source>
        <strain evidence="8">cv. SF193</strain>
        <tissue evidence="6">Leaves</tissue>
    </source>
</reference>
<gene>
    <name evidence="7" type="ORF">HannXRQ_Chr16g0503201</name>
    <name evidence="6" type="ORF">HanXRQr2_Chr16g0729751</name>
</gene>
<comment type="similarity">
    <text evidence="2 3">Belongs to the small heat shock protein (HSP20) family.</text>
</comment>
<evidence type="ECO:0000256" key="1">
    <source>
        <dbReference type="ARBA" id="ARBA00023016"/>
    </source>
</evidence>
<dbReference type="PANTHER" id="PTHR11527">
    <property type="entry name" value="HEAT-SHOCK PROTEIN 20 FAMILY MEMBER"/>
    <property type="match status" value="1"/>
</dbReference>
<protein>
    <submittedName>
        <fullName evidence="6">Alpha crystallin/Hsp20 domain, HSP20-like chaperone</fullName>
    </submittedName>
    <submittedName>
        <fullName evidence="7">Putative HSP20-like chaperone</fullName>
    </submittedName>
</protein>
<reference evidence="7" key="2">
    <citation type="submission" date="2017-02" db="EMBL/GenBank/DDBJ databases">
        <title>Sunflower complete genome.</title>
        <authorList>
            <person name="Langlade N."/>
            <person name="Munos S."/>
        </authorList>
    </citation>
    <scope>NUCLEOTIDE SEQUENCE [LARGE SCALE GENOMIC DNA]</scope>
    <source>
        <tissue evidence="7">Leaves</tissue>
    </source>
</reference>
<feature type="region of interest" description="Disordered" evidence="4">
    <location>
        <begin position="116"/>
        <end position="185"/>
    </location>
</feature>
<accession>A0A251RWK5</accession>
<dbReference type="Pfam" id="PF00011">
    <property type="entry name" value="HSP20"/>
    <property type="match status" value="1"/>
</dbReference>
<dbReference type="InterPro" id="IPR002068">
    <property type="entry name" value="A-crystallin/Hsp20_dom"/>
</dbReference>
<evidence type="ECO:0000256" key="3">
    <source>
        <dbReference type="RuleBase" id="RU003616"/>
    </source>
</evidence>
<organism evidence="7 8">
    <name type="scientific">Helianthus annuus</name>
    <name type="common">Common sunflower</name>
    <dbReference type="NCBI Taxonomy" id="4232"/>
    <lineage>
        <taxon>Eukaryota</taxon>
        <taxon>Viridiplantae</taxon>
        <taxon>Streptophyta</taxon>
        <taxon>Embryophyta</taxon>
        <taxon>Tracheophyta</taxon>
        <taxon>Spermatophyta</taxon>
        <taxon>Magnoliopsida</taxon>
        <taxon>eudicotyledons</taxon>
        <taxon>Gunneridae</taxon>
        <taxon>Pentapetalae</taxon>
        <taxon>asterids</taxon>
        <taxon>campanulids</taxon>
        <taxon>Asterales</taxon>
        <taxon>Asteraceae</taxon>
        <taxon>Asteroideae</taxon>
        <taxon>Heliantheae alliance</taxon>
        <taxon>Heliantheae</taxon>
        <taxon>Helianthus</taxon>
    </lineage>
</organism>
<dbReference type="AlphaFoldDB" id="A0A251RWK5"/>
<dbReference type="Proteomes" id="UP000215914">
    <property type="component" value="Chromosome 16"/>
</dbReference>
<feature type="domain" description="SHSP" evidence="5">
    <location>
        <begin position="18"/>
        <end position="121"/>
    </location>
</feature>
<dbReference type="EMBL" id="CM007905">
    <property type="protein sequence ID" value="OTF90768.1"/>
    <property type="molecule type" value="Genomic_DNA"/>
</dbReference>
<proteinExistence type="inferred from homology"/>
<dbReference type="CDD" id="cd06464">
    <property type="entry name" value="ACD_sHsps-like"/>
    <property type="match status" value="1"/>
</dbReference>
<evidence type="ECO:0000256" key="2">
    <source>
        <dbReference type="PROSITE-ProRule" id="PRU00285"/>
    </source>
</evidence>
<reference evidence="6" key="3">
    <citation type="submission" date="2020-06" db="EMBL/GenBank/DDBJ databases">
        <title>Helianthus annuus Genome sequencing and assembly Release 2.</title>
        <authorList>
            <person name="Gouzy J."/>
            <person name="Langlade N."/>
            <person name="Munos S."/>
        </authorList>
    </citation>
    <scope>NUCLEOTIDE SEQUENCE</scope>
    <source>
        <tissue evidence="6">Leaves</tissue>
    </source>
</reference>
<dbReference type="GO" id="GO:0034605">
    <property type="term" value="P:cellular response to heat"/>
    <property type="evidence" value="ECO:0000318"/>
    <property type="project" value="GO_Central"/>
</dbReference>
<sequence>MAYNPGRSPFGDKQSSSLVFEEFVPPSAWTEDATCHYLLVDLPGFKKHELKLQVDDRTHIIVSGERQVRENKYKRFEQRLELPKDADIEKITGKLDGEILYISVPKKVEQVHNKIKHAASNEDKADNDKKSDTSDSDDEQKHKHKNSESDTDSDANNKKSDAYESDNKDDKKDQERKKHRTGFDDNWGQESELFLRLAIEKLTKNKTILATAIFAFTLGVFVTQKFQSNGN</sequence>
<dbReference type="EMBL" id="MNCJ02000331">
    <property type="protein sequence ID" value="KAF5758486.1"/>
    <property type="molecule type" value="Genomic_DNA"/>
</dbReference>